<comment type="caution">
    <text evidence="2">The sequence shown here is derived from an EMBL/GenBank/DDBJ whole genome shotgun (WGS) entry which is preliminary data.</text>
</comment>
<accession>A0A1Q9F2Z1</accession>
<protein>
    <submittedName>
        <fullName evidence="2">Uncharacterized protein</fullName>
    </submittedName>
</protein>
<dbReference type="OMA" id="HIWVDME"/>
<organism evidence="2 3">
    <name type="scientific">Symbiodinium microadriaticum</name>
    <name type="common">Dinoflagellate</name>
    <name type="synonym">Zooxanthella microadriatica</name>
    <dbReference type="NCBI Taxonomy" id="2951"/>
    <lineage>
        <taxon>Eukaryota</taxon>
        <taxon>Sar</taxon>
        <taxon>Alveolata</taxon>
        <taxon>Dinophyceae</taxon>
        <taxon>Suessiales</taxon>
        <taxon>Symbiodiniaceae</taxon>
        <taxon>Symbiodinium</taxon>
    </lineage>
</organism>
<dbReference type="AlphaFoldDB" id="A0A1Q9F2Z1"/>
<sequence length="1112" mass="124337">MFKTSSMVSTKINMPHNLNCRLSFSSRKKEFPMLYFTTYTILGTIGFMPIFVVLIVVIIMTVISSIIVIISLRASSLQVPASPPHERSSTIMDMMLMLASDLPVQEWTEQYLMLTAMLLPADIAVGVEEQSSQPESLPQMSQESYTHASYTFELRRASSRRTGVGDLWMSWEAEPLVRLRGVANSTKFGQGVITIVLDSRTKAMYASVDLKELRLSQCVKYPFPDITTNHNQLRLLTLKRRKDKFSKWSLADSERQGGKAAEIEWTNRYKLAFQQAQDDTNQITGIQLKEGDRIVKKVDFNLPLDHDKTIPEAAQSLFQPPADCKSADQLTHEMATVDLRGPHQRSSVLNDLMLLFASENPKSDWSEEFLLISSLLLPGDISVMLEDPDPPDIEKLHHIAFDYSAITASHGAHVSRSQGSIWINMEKRAFRLAGNAKKTKVGDLRIDLLVHADLDQPKIYANVQLEDEGEQQCVVYDYPTLTDDPRHDLEEAASKQLQFYSISEIDGEDCAIFVGQLPRDRSIHIWVDMESMNPNAFLRSEIHHGDKVLRSTNVERWRSGEEVLVEVQPKPEWNCREHDLSGRLANLDIRSMHKKSIQLEDTLFALHELGQDFAVREILGLTGDVAIIVKVPQPPDLSVMQQATMGFRVVADSGHGSGGEMRGNFAVDKPNGRLRIAAEAEGPSGWRITLAIDDLKALAVQLERNDGTQRRCLKVDLKGQPGMLSDGPRIGTGLFEGVETVRGGSDECNHFSFNAAGADSRSLDLWYSEESKQVCQIDLLTAGGRSGSSQLVRIEANTFIDGYMPEVEDFAGFTAQPEDWECDSSTDSPWVRLRADSAEMLVRSDIQEVSTVGRVSEALGMLGILPSQALAVLLSAEIAPPLGAPPQGSEDQETPSKQRTFEDVTLAPKSPGPSCCKTKGLQAHPEGLAWPIVERYDGEYSCVGGDILSEQQWIEKLSQRIHVPGDHAVGLCLLEGYFEREILPGATIHPQWVNDDILSPILKHFTFTFESTFPLGGYPEGKVANGQKFTGETYRKRHRGEGEVRVDLERRRLYLMSRTEEFSQGIQSLTSEIIYRGDLNQLWARTGYKGRLEYVQCWQIDTAKVFRSIGSL</sequence>
<evidence type="ECO:0000313" key="2">
    <source>
        <dbReference type="EMBL" id="OLQ14058.1"/>
    </source>
</evidence>
<dbReference type="OrthoDB" id="448158at2759"/>
<evidence type="ECO:0000313" key="3">
    <source>
        <dbReference type="Proteomes" id="UP000186817"/>
    </source>
</evidence>
<gene>
    <name evidence="2" type="ORF">AK812_SmicGene1840</name>
</gene>
<keyword evidence="1" id="KW-0472">Membrane</keyword>
<keyword evidence="1" id="KW-1133">Transmembrane helix</keyword>
<dbReference type="Proteomes" id="UP000186817">
    <property type="component" value="Unassembled WGS sequence"/>
</dbReference>
<feature type="transmembrane region" description="Helical" evidence="1">
    <location>
        <begin position="36"/>
        <end position="69"/>
    </location>
</feature>
<keyword evidence="3" id="KW-1185">Reference proteome</keyword>
<dbReference type="EMBL" id="LSRX01000020">
    <property type="protein sequence ID" value="OLQ14058.1"/>
    <property type="molecule type" value="Genomic_DNA"/>
</dbReference>
<name>A0A1Q9F2Z1_SYMMI</name>
<evidence type="ECO:0000256" key="1">
    <source>
        <dbReference type="SAM" id="Phobius"/>
    </source>
</evidence>
<reference evidence="2 3" key="1">
    <citation type="submission" date="2016-02" db="EMBL/GenBank/DDBJ databases">
        <title>Genome analysis of coral dinoflagellate symbionts highlights evolutionary adaptations to a symbiotic lifestyle.</title>
        <authorList>
            <person name="Aranda M."/>
            <person name="Li Y."/>
            <person name="Liew Y.J."/>
            <person name="Baumgarten S."/>
            <person name="Simakov O."/>
            <person name="Wilson M."/>
            <person name="Piel J."/>
            <person name="Ashoor H."/>
            <person name="Bougouffa S."/>
            <person name="Bajic V.B."/>
            <person name="Ryu T."/>
            <person name="Ravasi T."/>
            <person name="Bayer T."/>
            <person name="Micklem G."/>
            <person name="Kim H."/>
            <person name="Bhak J."/>
            <person name="Lajeunesse T.C."/>
            <person name="Voolstra C.R."/>
        </authorList>
    </citation>
    <scope>NUCLEOTIDE SEQUENCE [LARGE SCALE GENOMIC DNA]</scope>
    <source>
        <strain evidence="2 3">CCMP2467</strain>
    </source>
</reference>
<keyword evidence="1" id="KW-0812">Transmembrane</keyword>
<proteinExistence type="predicted"/>